<name>A0A0M8MSL1_9BASI</name>
<feature type="signal peptide" evidence="12">
    <location>
        <begin position="1"/>
        <end position="22"/>
    </location>
</feature>
<dbReference type="EMBL" id="LGAV01000009">
    <property type="protein sequence ID" value="KOS12801.1"/>
    <property type="molecule type" value="Genomic_DNA"/>
</dbReference>
<evidence type="ECO:0000256" key="5">
    <source>
        <dbReference type="ARBA" id="ARBA00022801"/>
    </source>
</evidence>
<evidence type="ECO:0000256" key="3">
    <source>
        <dbReference type="ARBA" id="ARBA00013279"/>
    </source>
</evidence>
<keyword evidence="12" id="KW-0732">Signal</keyword>
<keyword evidence="6" id="KW-0442">Lipid degradation</keyword>
<keyword evidence="7" id="KW-0843">Virulence</keyword>
<comment type="caution">
    <text evidence="13">The sequence shown here is derived from an EMBL/GenBank/DDBJ whole genome shotgun (WGS) entry which is preliminary data.</text>
</comment>
<keyword evidence="14" id="KW-1185">Reference proteome</keyword>
<dbReference type="PANTHER" id="PTHR34853">
    <property type="match status" value="1"/>
</dbReference>
<dbReference type="GeneID" id="28727674"/>
<accession>A0A0M8MSL1</accession>
<evidence type="ECO:0000256" key="9">
    <source>
        <dbReference type="ARBA" id="ARBA00043986"/>
    </source>
</evidence>
<dbReference type="SMR" id="A0A0M8MSL1"/>
<reference evidence="13 14" key="1">
    <citation type="submission" date="2015-07" db="EMBL/GenBank/DDBJ databases">
        <title>Draft Genome Sequence of Malassezia furfur CBS1878 and Malassezia pachydermatis CBS1879.</title>
        <authorList>
            <person name="Triana S."/>
            <person name="Ohm R."/>
            <person name="Gonzalez A."/>
            <person name="DeCock H."/>
            <person name="Restrepo S."/>
            <person name="Celis A."/>
        </authorList>
    </citation>
    <scope>NUCLEOTIDE SEQUENCE [LARGE SCALE GENOMIC DNA]</scope>
    <source>
        <strain evidence="13 14">CBS 1879</strain>
    </source>
</reference>
<dbReference type="GO" id="GO:0004806">
    <property type="term" value="F:triacylglycerol lipase activity"/>
    <property type="evidence" value="ECO:0007669"/>
    <property type="project" value="UniProtKB-EC"/>
</dbReference>
<dbReference type="Pfam" id="PF03583">
    <property type="entry name" value="LIP"/>
    <property type="match status" value="1"/>
</dbReference>
<evidence type="ECO:0000256" key="11">
    <source>
        <dbReference type="ARBA" id="ARBA00048461"/>
    </source>
</evidence>
<dbReference type="Gene3D" id="3.40.50.1820">
    <property type="entry name" value="alpha/beta hydrolase"/>
    <property type="match status" value="1"/>
</dbReference>
<dbReference type="AlphaFoldDB" id="A0A0M8MSL1"/>
<dbReference type="InterPro" id="IPR029058">
    <property type="entry name" value="AB_hydrolase_fold"/>
</dbReference>
<evidence type="ECO:0000256" key="4">
    <source>
        <dbReference type="ARBA" id="ARBA00022525"/>
    </source>
</evidence>
<dbReference type="EC" id="3.1.1.3" evidence="3"/>
<evidence type="ECO:0000256" key="8">
    <source>
        <dbReference type="ARBA" id="ARBA00023098"/>
    </source>
</evidence>
<evidence type="ECO:0000313" key="13">
    <source>
        <dbReference type="EMBL" id="KOS12801.1"/>
    </source>
</evidence>
<comment type="catalytic activity">
    <reaction evidence="11">
        <text>a monoacylglycerol + H2O = glycerol + a fatty acid + H(+)</text>
        <dbReference type="Rhea" id="RHEA:15245"/>
        <dbReference type="ChEBI" id="CHEBI:15377"/>
        <dbReference type="ChEBI" id="CHEBI:15378"/>
        <dbReference type="ChEBI" id="CHEBI:17408"/>
        <dbReference type="ChEBI" id="CHEBI:17754"/>
        <dbReference type="ChEBI" id="CHEBI:28868"/>
    </reaction>
</comment>
<dbReference type="PANTHER" id="PTHR34853:SF1">
    <property type="entry name" value="LIPASE 5"/>
    <property type="match status" value="1"/>
</dbReference>
<evidence type="ECO:0000256" key="6">
    <source>
        <dbReference type="ARBA" id="ARBA00022963"/>
    </source>
</evidence>
<evidence type="ECO:0000256" key="2">
    <source>
        <dbReference type="ARBA" id="ARBA00004613"/>
    </source>
</evidence>
<dbReference type="Proteomes" id="UP000037751">
    <property type="component" value="Unassembled WGS sequence"/>
</dbReference>
<evidence type="ECO:0000256" key="1">
    <source>
        <dbReference type="ARBA" id="ARBA00001024"/>
    </source>
</evidence>
<dbReference type="VEuPathDB" id="FungiDB:Malapachy_1294"/>
<feature type="chain" id="PRO_5005818684" description="triacylglycerol lipase" evidence="12">
    <location>
        <begin position="23"/>
        <end position="466"/>
    </location>
</feature>
<dbReference type="Gene3D" id="1.10.260.130">
    <property type="match status" value="1"/>
</dbReference>
<organism evidence="13 14">
    <name type="scientific">Malassezia pachydermatis</name>
    <dbReference type="NCBI Taxonomy" id="77020"/>
    <lineage>
        <taxon>Eukaryota</taxon>
        <taxon>Fungi</taxon>
        <taxon>Dikarya</taxon>
        <taxon>Basidiomycota</taxon>
        <taxon>Ustilaginomycotina</taxon>
        <taxon>Malasseziomycetes</taxon>
        <taxon>Malasseziales</taxon>
        <taxon>Malasseziaceae</taxon>
        <taxon>Malassezia</taxon>
    </lineage>
</organism>
<gene>
    <name evidence="13" type="ORF">Malapachy_1294</name>
</gene>
<comment type="similarity">
    <text evidence="9">Belongs to the AB hydrolase superfamily. Lipase family. Class Lip subfamily.</text>
</comment>
<comment type="subcellular location">
    <subcellularLocation>
        <location evidence="2">Secreted</location>
    </subcellularLocation>
</comment>
<evidence type="ECO:0000256" key="10">
    <source>
        <dbReference type="ARBA" id="ARBA00047591"/>
    </source>
</evidence>
<dbReference type="RefSeq" id="XP_017990433.1">
    <property type="nucleotide sequence ID" value="XM_018135799.1"/>
</dbReference>
<dbReference type="GO" id="GO:0016042">
    <property type="term" value="P:lipid catabolic process"/>
    <property type="evidence" value="ECO:0007669"/>
    <property type="project" value="UniProtKB-KW"/>
</dbReference>
<keyword evidence="4" id="KW-0964">Secreted</keyword>
<keyword evidence="5" id="KW-0378">Hydrolase</keyword>
<comment type="catalytic activity">
    <reaction evidence="1">
        <text>a triacylglycerol + H2O = a diacylglycerol + a fatty acid + H(+)</text>
        <dbReference type="Rhea" id="RHEA:12044"/>
        <dbReference type="ChEBI" id="CHEBI:15377"/>
        <dbReference type="ChEBI" id="CHEBI:15378"/>
        <dbReference type="ChEBI" id="CHEBI:17855"/>
        <dbReference type="ChEBI" id="CHEBI:18035"/>
        <dbReference type="ChEBI" id="CHEBI:28868"/>
        <dbReference type="EC" id="3.1.1.3"/>
    </reaction>
</comment>
<dbReference type="InterPro" id="IPR005152">
    <property type="entry name" value="Lipase_secreted"/>
</dbReference>
<proteinExistence type="inferred from homology"/>
<protein>
    <recommendedName>
        <fullName evidence="3">triacylglycerol lipase</fullName>
        <ecNumber evidence="3">3.1.1.3</ecNumber>
    </recommendedName>
</protein>
<evidence type="ECO:0000256" key="12">
    <source>
        <dbReference type="SAM" id="SignalP"/>
    </source>
</evidence>
<keyword evidence="8" id="KW-0443">Lipid metabolism</keyword>
<evidence type="ECO:0000256" key="7">
    <source>
        <dbReference type="ARBA" id="ARBA00023026"/>
    </source>
</evidence>
<comment type="catalytic activity">
    <reaction evidence="10">
        <text>a diacylglycerol + H2O = a monoacylglycerol + a fatty acid + H(+)</text>
        <dbReference type="Rhea" id="RHEA:32731"/>
        <dbReference type="ChEBI" id="CHEBI:15377"/>
        <dbReference type="ChEBI" id="CHEBI:15378"/>
        <dbReference type="ChEBI" id="CHEBI:17408"/>
        <dbReference type="ChEBI" id="CHEBI:18035"/>
        <dbReference type="ChEBI" id="CHEBI:28868"/>
    </reaction>
</comment>
<dbReference type="OrthoDB" id="2373480at2759"/>
<dbReference type="SUPFAM" id="SSF53474">
    <property type="entry name" value="alpha/beta-Hydrolases"/>
    <property type="match status" value="1"/>
</dbReference>
<dbReference type="GO" id="GO:0005576">
    <property type="term" value="C:extracellular region"/>
    <property type="evidence" value="ECO:0007669"/>
    <property type="project" value="UniProtKB-SubCell"/>
</dbReference>
<sequence length="466" mass="51576">MRCPSLSFFVLIAFTFFTQVLAKHFHGGLHAYIRSTSDDSFYHPPSGWENKQPGTILRSRKVDITNFGILKLGVTGYQLLYRTNSIDPNTPMTTVTTVLVPDNYDNDKLVVAGVYEDSYSSDCAPSKRLASGNNIFKNVAISYQEMFYTTLLHEGWVVTVPDHEGPHSAFTSGRLEGHAILDAIRATLKYDTLGLDSNSKVVGYGYSGGALATGWAAGLQRKYASELNVVGWSLGGTVANMTRWLNYIDGTSGAGFAVASVGGLSSTYPELSWIQDSLTQQGEAALDRSSHLCMYENLWAMSYKKFLSNEYFEGGDDFFVNDQVREVLQKLDMGRYSIYAPTAPVFMFHATHDEVVPYSMAADTANAWCDQGSQVRFLTVTGLEMSHTNTELLNLPNVLFFMRDRFNDKPWGDRCQRDSISDPILNPLSLGQSLTQVVQQVIDLLGTRIGPADSIMNAKISSHQIP</sequence>
<evidence type="ECO:0000313" key="14">
    <source>
        <dbReference type="Proteomes" id="UP000037751"/>
    </source>
</evidence>
<dbReference type="PIRSF" id="PIRSF029171">
    <property type="entry name" value="Esterase_LipA"/>
    <property type="match status" value="1"/>
</dbReference>